<dbReference type="VEuPathDB" id="FungiDB:G647_09389"/>
<dbReference type="HOGENOM" id="CLU_005327_2_0_1"/>
<dbReference type="FunFam" id="3.40.630.30:FF:000001">
    <property type="entry name" value="Histone acetyltransferase"/>
    <property type="match status" value="1"/>
</dbReference>
<dbReference type="GO" id="GO:0006357">
    <property type="term" value="P:regulation of transcription by RNA polymerase II"/>
    <property type="evidence" value="ECO:0007669"/>
    <property type="project" value="TreeGrafter"/>
</dbReference>
<feature type="compositionally biased region" description="Acidic residues" evidence="15">
    <location>
        <begin position="242"/>
        <end position="266"/>
    </location>
</feature>
<dbReference type="GO" id="GO:0008270">
    <property type="term" value="F:zinc ion binding"/>
    <property type="evidence" value="ECO:0007669"/>
    <property type="project" value="UniProtKB-KW"/>
</dbReference>
<feature type="compositionally biased region" description="Low complexity" evidence="15">
    <location>
        <begin position="1152"/>
        <end position="1172"/>
    </location>
</feature>
<evidence type="ECO:0000259" key="17">
    <source>
        <dbReference type="PROSITE" id="PS51726"/>
    </source>
</evidence>
<sequence>MPPLVSEESDELSSVGTGTVTPSIEGPVMTASGDELSPPMPRENPKPSENGHYASEENQSNLVGSGQSRIHAAAPDDYELGEQLQRSAQEELSEPDTDVRVAEENVAGGAELQADGEGDITMTDADAEAEPDDEMPQNDPAAGDAQEPNQVAEDDEDAEGEEEAEPQKENRAVGGQETGDKESAANEGDLEEEEGPAESDAEDAGSDSEEGSGSLEPELESSASQSESVSRSGSASRPVSESEAESASESGDEDEDDAPEEAEDAGSECIFCKQTHGPDGQGDELDLVCLECNNRAHLKCAQGKQAVKDDNTTHWQCPDCLKKVAQSESPKERAARSKNSAPRLVRDLLPVTRGVQRPNSHSIFAQPLISEGEDGGRALRKRKSPTQEPVPAEKRRRKATERASAVATTSAALSVDSTSTTMSTRRSSQMKITKPTARILQHRPFNKPPPHKFILAFRLDQPRIEAILSKPPRPGRRRERKAQQKKKEPKIPAPIYQPPVPKFPALPTHNLIFPSAFTDREAELNAKPYGGILSEAEADTSRSLPQLKDRELFEIARKEAEEERRRTSAAAEAEINGGVDASATPGATSATTKPNRSTVSGPPSKIKCIQFGKHVIDTFYAAPYPEEYSHESRLFICEFCLKYLPSEFVAYRHKLKCPAKHPPGDEIYRDGTVSVWEVDGRKKTEYCQCLCLMAKMFLGSKTLYYDVEPFLFYILTEYDELGYHFVGYFSKEKRPASQNNVSCILVMPIHQRKGYATFLIDFSYLLTRIERKEGSPEKPLSDMGLTAYRSYWDLTISRHLLDLQRSNTPFSTKTLMGRTGMTADDVIHSLERLYAFIKDPVTKTYAIRFDKKLYERIVDEYERKGHRKMKPELLVWTPYIMGRSDRETLDGQGPLNALAPRSDDEDEEEEQDDAETSEAVELDSQAVASKAGKSVAGVTDLVGNDGVAEEELSPKSTAKSAMATSRPESLVGHEESDAVNVKDASLLNELGHVAPGPPPTNALDGVVSTQLAADHSEVKVNGLVNGTSSMFQEPPVDPHLQDSHEQERQNQPREADGAEQPKQPPSPPLYGYALAFREHNIPPTRFQIDPPIPPSMLRRQNTKKRSAATAFGTPGKKTNGLGGTAADTGAGANNVAVRSSPRNAAKSGVLLGANTVTASGTASSTNGTRSASPKVPGTSVRRSGRRSGLANVVATVDGSVEDEEEEEEEEEDAPAEDDDDVGAPSKADSEDGDAEEDQDDVEASSSSSSQGEEEQDEDEEDEPQTSVAAVSDESGEDESGEEQGELDESEDDNDDDDGVDEEVDEDEDEDEEDDEEEEEEEEEEESADDDPNDPDAEPDEDESEESEEDAEAEVDIPEEEEEEVEEEVEEEEEVDDDDDDDNDGDG</sequence>
<evidence type="ECO:0000256" key="1">
    <source>
        <dbReference type="ARBA" id="ARBA00004123"/>
    </source>
</evidence>
<feature type="region of interest" description="Disordered" evidence="15">
    <location>
        <begin position="1"/>
        <end position="277"/>
    </location>
</feature>
<dbReference type="InterPro" id="IPR011011">
    <property type="entry name" value="Znf_FYVE_PHD"/>
</dbReference>
<dbReference type="PANTHER" id="PTHR10615">
    <property type="entry name" value="HISTONE ACETYLTRANSFERASE"/>
    <property type="match status" value="1"/>
</dbReference>
<evidence type="ECO:0000256" key="9">
    <source>
        <dbReference type="ARBA" id="ARBA00022990"/>
    </source>
</evidence>
<gene>
    <name evidence="18" type="ORF">G647_09389</name>
</gene>
<feature type="compositionally biased region" description="Low complexity" evidence="15">
    <location>
        <begin position="402"/>
        <end position="427"/>
    </location>
</feature>
<feature type="compositionally biased region" description="Basic and acidic residues" evidence="15">
    <location>
        <begin position="481"/>
        <end position="490"/>
    </location>
</feature>
<evidence type="ECO:0000256" key="7">
    <source>
        <dbReference type="ARBA" id="ARBA00022833"/>
    </source>
</evidence>
<comment type="catalytic activity">
    <reaction evidence="14">
        <text>L-lysyl-[protein] + acetyl-CoA = N(6)-acetyl-L-lysyl-[protein] + CoA + H(+)</text>
        <dbReference type="Rhea" id="RHEA:45948"/>
        <dbReference type="Rhea" id="RHEA-COMP:9752"/>
        <dbReference type="Rhea" id="RHEA-COMP:10731"/>
        <dbReference type="ChEBI" id="CHEBI:15378"/>
        <dbReference type="ChEBI" id="CHEBI:29969"/>
        <dbReference type="ChEBI" id="CHEBI:57287"/>
        <dbReference type="ChEBI" id="CHEBI:57288"/>
        <dbReference type="ChEBI" id="CHEBI:61930"/>
        <dbReference type="EC" id="2.3.1.48"/>
    </reaction>
</comment>
<dbReference type="InterPro" id="IPR001965">
    <property type="entry name" value="Znf_PHD"/>
</dbReference>
<keyword evidence="6 13" id="KW-0863">Zinc-finger</keyword>
<dbReference type="Proteomes" id="UP000030678">
    <property type="component" value="Unassembled WGS sequence"/>
</dbReference>
<dbReference type="InterPro" id="IPR002717">
    <property type="entry name" value="HAT_MYST-type"/>
</dbReference>
<dbReference type="InterPro" id="IPR013083">
    <property type="entry name" value="Znf_RING/FYVE/PHD"/>
</dbReference>
<evidence type="ECO:0000256" key="14">
    <source>
        <dbReference type="RuleBase" id="RU361211"/>
    </source>
</evidence>
<feature type="active site" description="Proton donor/acceptor" evidence="12">
    <location>
        <position position="777"/>
    </location>
</feature>
<dbReference type="GO" id="GO:0004402">
    <property type="term" value="F:histone acetyltransferase activity"/>
    <property type="evidence" value="ECO:0007669"/>
    <property type="project" value="InterPro"/>
</dbReference>
<proteinExistence type="inferred from homology"/>
<evidence type="ECO:0000313" key="18">
    <source>
        <dbReference type="EMBL" id="ETI19555.1"/>
    </source>
</evidence>
<feature type="compositionally biased region" description="Pro residues" evidence="15">
    <location>
        <begin position="491"/>
        <end position="500"/>
    </location>
</feature>
<feature type="region of interest" description="Disordered" evidence="15">
    <location>
        <begin position="561"/>
        <end position="602"/>
    </location>
</feature>
<dbReference type="InterPro" id="IPR050603">
    <property type="entry name" value="MYST_HAT"/>
</dbReference>
<feature type="compositionally biased region" description="Acidic residues" evidence="15">
    <location>
        <begin position="1230"/>
        <end position="1242"/>
    </location>
</feature>
<feature type="compositionally biased region" description="Acidic residues" evidence="15">
    <location>
        <begin position="1199"/>
        <end position="1221"/>
    </location>
</feature>
<evidence type="ECO:0000256" key="2">
    <source>
        <dbReference type="ARBA" id="ARBA00010107"/>
    </source>
</evidence>
<feature type="compositionally biased region" description="Low complexity" evidence="15">
    <location>
        <begin position="1124"/>
        <end position="1136"/>
    </location>
</feature>
<dbReference type="Gene3D" id="3.30.60.60">
    <property type="entry name" value="N-acetyl transferase-like"/>
    <property type="match status" value="1"/>
</dbReference>
<feature type="region of interest" description="Disordered" evidence="15">
    <location>
        <begin position="1018"/>
        <end position="1386"/>
    </location>
</feature>
<dbReference type="Pfam" id="PF01853">
    <property type="entry name" value="MOZ_SAS"/>
    <property type="match status" value="1"/>
</dbReference>
<keyword evidence="5" id="KW-0479">Metal-binding</keyword>
<feature type="compositionally biased region" description="Acidic residues" evidence="15">
    <location>
        <begin position="152"/>
        <end position="164"/>
    </location>
</feature>
<dbReference type="PANTHER" id="PTHR10615:SF161">
    <property type="entry name" value="HISTONE ACETYLTRANSFERASE KAT7"/>
    <property type="match status" value="1"/>
</dbReference>
<dbReference type="InterPro" id="IPR036388">
    <property type="entry name" value="WH-like_DNA-bd_sf"/>
</dbReference>
<evidence type="ECO:0000256" key="4">
    <source>
        <dbReference type="ARBA" id="ARBA00022679"/>
    </source>
</evidence>
<feature type="compositionally biased region" description="Low complexity" evidence="15">
    <location>
        <begin position="211"/>
        <end position="241"/>
    </location>
</feature>
<dbReference type="Gene3D" id="3.40.630.30">
    <property type="match status" value="1"/>
</dbReference>
<feature type="compositionally biased region" description="Polar residues" evidence="15">
    <location>
        <begin position="954"/>
        <end position="967"/>
    </location>
</feature>
<dbReference type="PROSITE" id="PS51726">
    <property type="entry name" value="MYST_HAT"/>
    <property type="match status" value="1"/>
</dbReference>
<evidence type="ECO:0000256" key="3">
    <source>
        <dbReference type="ARBA" id="ARBA00013184"/>
    </source>
</evidence>
<feature type="region of interest" description="Disordered" evidence="15">
    <location>
        <begin position="946"/>
        <end position="977"/>
    </location>
</feature>
<keyword evidence="10 14" id="KW-0539">Nucleus</keyword>
<dbReference type="EC" id="2.3.1.48" evidence="3 14"/>
<evidence type="ECO:0000256" key="6">
    <source>
        <dbReference type="ARBA" id="ARBA00022771"/>
    </source>
</evidence>
<dbReference type="SMART" id="SM00249">
    <property type="entry name" value="PHD"/>
    <property type="match status" value="1"/>
</dbReference>
<evidence type="ECO:0000256" key="15">
    <source>
        <dbReference type="SAM" id="MobiDB-lite"/>
    </source>
</evidence>
<dbReference type="EMBL" id="KB822710">
    <property type="protein sequence ID" value="ETI19555.1"/>
    <property type="molecule type" value="Genomic_DNA"/>
</dbReference>
<feature type="compositionally biased region" description="Acidic residues" evidence="15">
    <location>
        <begin position="903"/>
        <end position="921"/>
    </location>
</feature>
<feature type="region of interest" description="Disordered" evidence="15">
    <location>
        <begin position="886"/>
        <end position="933"/>
    </location>
</feature>
<dbReference type="GeneID" id="19987882"/>
<feature type="region of interest" description="Disordered" evidence="15">
    <location>
        <begin position="468"/>
        <end position="500"/>
    </location>
</feature>
<dbReference type="OrthoDB" id="787137at2759"/>
<evidence type="ECO:0000256" key="11">
    <source>
        <dbReference type="ARBA" id="ARBA00045805"/>
    </source>
</evidence>
<reference evidence="18 19" key="1">
    <citation type="submission" date="2013-03" db="EMBL/GenBank/DDBJ databases">
        <title>The Genome Sequence of Cladophialophora carrionii CBS 160.54.</title>
        <authorList>
            <consortium name="The Broad Institute Genomics Platform"/>
            <person name="Cuomo C."/>
            <person name="de Hoog S."/>
            <person name="Gorbushina A."/>
            <person name="Walker B."/>
            <person name="Young S.K."/>
            <person name="Zeng Q."/>
            <person name="Gargeya S."/>
            <person name="Fitzgerald M."/>
            <person name="Haas B."/>
            <person name="Abouelleil A."/>
            <person name="Allen A.W."/>
            <person name="Alvarado L."/>
            <person name="Arachchi H.M."/>
            <person name="Berlin A.M."/>
            <person name="Chapman S.B."/>
            <person name="Gainer-Dewar J."/>
            <person name="Goldberg J."/>
            <person name="Griggs A."/>
            <person name="Gujja S."/>
            <person name="Hansen M."/>
            <person name="Howarth C."/>
            <person name="Imamovic A."/>
            <person name="Ireland A."/>
            <person name="Larimer J."/>
            <person name="McCowan C."/>
            <person name="Murphy C."/>
            <person name="Pearson M."/>
            <person name="Poon T.W."/>
            <person name="Priest M."/>
            <person name="Roberts A."/>
            <person name="Saif S."/>
            <person name="Shea T."/>
            <person name="Sisk P."/>
            <person name="Sykes S."/>
            <person name="Wortman J."/>
            <person name="Nusbaum C."/>
            <person name="Birren B."/>
        </authorList>
    </citation>
    <scope>NUCLEOTIDE SEQUENCE [LARGE SCALE GENOMIC DNA]</scope>
    <source>
        <strain evidence="18 19">CBS 160.54</strain>
    </source>
</reference>
<dbReference type="GO" id="GO:0003682">
    <property type="term" value="F:chromatin binding"/>
    <property type="evidence" value="ECO:0007669"/>
    <property type="project" value="TreeGrafter"/>
</dbReference>
<evidence type="ECO:0000256" key="13">
    <source>
        <dbReference type="PROSITE-ProRule" id="PRU00146"/>
    </source>
</evidence>
<evidence type="ECO:0000256" key="5">
    <source>
        <dbReference type="ARBA" id="ARBA00022723"/>
    </source>
</evidence>
<dbReference type="GO" id="GO:0003712">
    <property type="term" value="F:transcription coregulator activity"/>
    <property type="evidence" value="ECO:0007669"/>
    <property type="project" value="TreeGrafter"/>
</dbReference>
<comment type="similarity">
    <text evidence="2 14">Belongs to the MYST (SAS/MOZ) family.</text>
</comment>
<comment type="subcellular location">
    <subcellularLocation>
        <location evidence="1 14">Nucleus</location>
    </subcellularLocation>
</comment>
<organism evidence="18 19">
    <name type="scientific">Cladophialophora carrionii CBS 160.54</name>
    <dbReference type="NCBI Taxonomy" id="1279043"/>
    <lineage>
        <taxon>Eukaryota</taxon>
        <taxon>Fungi</taxon>
        <taxon>Dikarya</taxon>
        <taxon>Ascomycota</taxon>
        <taxon>Pezizomycotina</taxon>
        <taxon>Eurotiomycetes</taxon>
        <taxon>Chaetothyriomycetidae</taxon>
        <taxon>Chaetothyriales</taxon>
        <taxon>Herpotrichiellaceae</taxon>
        <taxon>Cladophialophora</taxon>
    </lineage>
</organism>
<dbReference type="FunFam" id="3.30.60.60:FF:000001">
    <property type="entry name" value="Histone acetyltransferase"/>
    <property type="match status" value="1"/>
</dbReference>
<dbReference type="GO" id="GO:0031507">
    <property type="term" value="P:heterochromatin formation"/>
    <property type="evidence" value="ECO:0007669"/>
    <property type="project" value="UniProtKB-ARBA"/>
</dbReference>
<accession>V9CY32</accession>
<feature type="compositionally biased region" description="Polar residues" evidence="15">
    <location>
        <begin position="56"/>
        <end position="68"/>
    </location>
</feature>
<dbReference type="Pfam" id="PF17772">
    <property type="entry name" value="zf-MYST"/>
    <property type="match status" value="1"/>
</dbReference>
<keyword evidence="7" id="KW-0862">Zinc</keyword>
<evidence type="ECO:0000256" key="10">
    <source>
        <dbReference type="ARBA" id="ARBA00023242"/>
    </source>
</evidence>
<feature type="compositionally biased region" description="Acidic residues" evidence="15">
    <location>
        <begin position="125"/>
        <end position="136"/>
    </location>
</feature>
<dbReference type="SUPFAM" id="SSF55729">
    <property type="entry name" value="Acyl-CoA N-acyltransferases (Nat)"/>
    <property type="match status" value="1"/>
</dbReference>
<evidence type="ECO:0000256" key="8">
    <source>
        <dbReference type="ARBA" id="ARBA00022853"/>
    </source>
</evidence>
<feature type="compositionally biased region" description="Basic and acidic residues" evidence="15">
    <location>
        <begin position="1039"/>
        <end position="1056"/>
    </location>
</feature>
<dbReference type="InterPro" id="IPR016181">
    <property type="entry name" value="Acyl_CoA_acyltransferase"/>
</dbReference>
<feature type="region of interest" description="Disordered" evidence="15">
    <location>
        <begin position="367"/>
        <end position="432"/>
    </location>
</feature>
<feature type="compositionally biased region" description="Acidic residues" evidence="15">
    <location>
        <begin position="1251"/>
        <end position="1263"/>
    </location>
</feature>
<feature type="compositionally biased region" description="Acidic residues" evidence="15">
    <location>
        <begin position="188"/>
        <end position="210"/>
    </location>
</feature>
<dbReference type="Gene3D" id="3.30.40.10">
    <property type="entry name" value="Zinc/RING finger domain, C3HC4 (zinc finger)"/>
    <property type="match status" value="1"/>
</dbReference>
<dbReference type="SUPFAM" id="SSF57903">
    <property type="entry name" value="FYVE/PHD zinc finger"/>
    <property type="match status" value="1"/>
</dbReference>
<name>V9CY32_9EURO</name>
<keyword evidence="4" id="KW-0808">Transferase</keyword>
<keyword evidence="8" id="KW-0156">Chromatin regulator</keyword>
<dbReference type="Gene3D" id="1.10.10.10">
    <property type="entry name" value="Winged helix-like DNA-binding domain superfamily/Winged helix DNA-binding domain"/>
    <property type="match status" value="1"/>
</dbReference>
<evidence type="ECO:0000256" key="12">
    <source>
        <dbReference type="PIRSR" id="PIRSR602717-51"/>
    </source>
</evidence>
<evidence type="ECO:0000259" key="16">
    <source>
        <dbReference type="PROSITE" id="PS50016"/>
    </source>
</evidence>
<dbReference type="GO" id="GO:1990467">
    <property type="term" value="C:NuA3a histone acetyltransferase complex"/>
    <property type="evidence" value="ECO:0007669"/>
    <property type="project" value="TreeGrafter"/>
</dbReference>
<dbReference type="RefSeq" id="XP_008731914.1">
    <property type="nucleotide sequence ID" value="XM_008733692.1"/>
</dbReference>
<feature type="compositionally biased region" description="Acidic residues" evidence="15">
    <location>
        <begin position="1273"/>
        <end position="1386"/>
    </location>
</feature>
<feature type="compositionally biased region" description="Low complexity" evidence="15">
    <location>
        <begin position="581"/>
        <end position="592"/>
    </location>
</feature>
<protein>
    <recommendedName>
        <fullName evidence="3 14">Histone acetyltransferase</fullName>
        <ecNumber evidence="3 14">2.3.1.48</ecNumber>
    </recommendedName>
</protein>
<feature type="domain" description="PHD-type" evidence="16">
    <location>
        <begin position="266"/>
        <end position="323"/>
    </location>
</feature>
<feature type="domain" description="MYST-type HAT" evidence="17">
    <location>
        <begin position="601"/>
        <end position="878"/>
    </location>
</feature>
<comment type="function">
    <text evidence="11">Catalytic component of the NuA4 histone acetyltransferase (HAT) complex which is involved in epigenetic transcriptional activation of selected genes principally by acetylation of nucleosomal histones H4, H3, H2B, H2A and H2A variant H2A.Z. Acetylates histone H4 to form H4K5ac, H4K8ac, H4K12ac and H4K16ac, histone H3 to form H3K14ac, and histone H2A to form H2AK4ac and H2AK7ac. The NuA4 complex is involved in the DNA damage response and is required for chromosome segregation. The NuA4 complex plays a direct role in repair of DNA double-strand breaks (DSBs) through homologous recombination. Recruitment to promoters depends on H3K4me. Also acetylates non-histone proteins. In addition to protein acetyltransferase, can use different acyl-CoA substrates, such as 2-hydroxyisobutanoyl-CoA (2-hydroxyisobutyryl-CoA) or (2E)-butenoyl-CoA (crotonyl-CoA), and is able to mediate protein 2-hydroxyisobutyrylation and crotonylation, respectively.</text>
</comment>
<dbReference type="PROSITE" id="PS50016">
    <property type="entry name" value="ZF_PHD_2"/>
    <property type="match status" value="1"/>
</dbReference>
<evidence type="ECO:0000313" key="19">
    <source>
        <dbReference type="Proteomes" id="UP000030678"/>
    </source>
</evidence>
<dbReference type="InterPro" id="IPR040706">
    <property type="entry name" value="Zf-MYST"/>
</dbReference>
<dbReference type="GO" id="GO:0005634">
    <property type="term" value="C:nucleus"/>
    <property type="evidence" value="ECO:0007669"/>
    <property type="project" value="UniProtKB-SubCell"/>
</dbReference>
<dbReference type="InterPro" id="IPR019787">
    <property type="entry name" value="Znf_PHD-finger"/>
</dbReference>
<keyword evidence="9" id="KW-0007">Acetylation</keyword>